<feature type="compositionally biased region" description="Pro residues" evidence="1">
    <location>
        <begin position="208"/>
        <end position="217"/>
    </location>
</feature>
<feature type="transmembrane region" description="Helical" evidence="2">
    <location>
        <begin position="323"/>
        <end position="347"/>
    </location>
</feature>
<evidence type="ECO:0000313" key="4">
    <source>
        <dbReference type="Proteomes" id="UP001596097"/>
    </source>
</evidence>
<feature type="transmembrane region" description="Helical" evidence="2">
    <location>
        <begin position="354"/>
        <end position="380"/>
    </location>
</feature>
<evidence type="ECO:0008006" key="5">
    <source>
        <dbReference type="Google" id="ProtNLM"/>
    </source>
</evidence>
<feature type="transmembrane region" description="Helical" evidence="2">
    <location>
        <begin position="95"/>
        <end position="113"/>
    </location>
</feature>
<sequence>MANATAARPQKVTMACLAAGLASAIVLASVVATLSDWGSTEVRKQIEEALASGPIDGALSIEQALDWLRVALMGAGAMSAAAIVLAIWTAKRHRGARIGLTVLAALSSLAFVVAGTSGIVPALLGVIVIVFLWNAEARAWFAGEAAAPAPPARPQASAPPVIPPPASPPARQSLDAPAAPAIRPPDADGSGDLPEPASRPYASGPGPATAPVPPYGQQPPSYGQQPPPYGQQAPPYGQQPPPYGQQPPPYWRPAALVRPRQLTTAVILATVLSGLVALVFGANAFLYVVSPAEYASLIAEQPMIADRGVLDQVGMTPGEFARVMFWLSLVLGALAVAGGAAALAMLSRRPATRVVFTVVAGIAMVLSVLTAPLGLVWLAAEIGCVVLVWRREVTAWFNAGPRRTTR</sequence>
<feature type="transmembrane region" description="Helical" evidence="2">
    <location>
        <begin position="67"/>
        <end position="88"/>
    </location>
</feature>
<evidence type="ECO:0000256" key="2">
    <source>
        <dbReference type="SAM" id="Phobius"/>
    </source>
</evidence>
<organism evidence="3 4">
    <name type="scientific">Mumia xiangluensis</name>
    <dbReference type="NCBI Taxonomy" id="1678900"/>
    <lineage>
        <taxon>Bacteria</taxon>
        <taxon>Bacillati</taxon>
        <taxon>Actinomycetota</taxon>
        <taxon>Actinomycetes</taxon>
        <taxon>Propionibacteriales</taxon>
        <taxon>Nocardioidaceae</taxon>
        <taxon>Mumia</taxon>
    </lineage>
</organism>
<feature type="transmembrane region" description="Helical" evidence="2">
    <location>
        <begin position="12"/>
        <end position="34"/>
    </location>
</feature>
<feature type="compositionally biased region" description="Pro residues" evidence="1">
    <location>
        <begin position="237"/>
        <end position="251"/>
    </location>
</feature>
<dbReference type="RefSeq" id="WP_194842889.1">
    <property type="nucleotide sequence ID" value="NZ_JBHSQL010000024.1"/>
</dbReference>
<name>A0ABW1QR12_9ACTN</name>
<keyword evidence="2" id="KW-1133">Transmembrane helix</keyword>
<accession>A0ABW1QR12</accession>
<reference evidence="4" key="1">
    <citation type="journal article" date="2019" name="Int. J. Syst. Evol. Microbiol.">
        <title>The Global Catalogue of Microorganisms (GCM) 10K type strain sequencing project: providing services to taxonomists for standard genome sequencing and annotation.</title>
        <authorList>
            <consortium name="The Broad Institute Genomics Platform"/>
            <consortium name="The Broad Institute Genome Sequencing Center for Infectious Disease"/>
            <person name="Wu L."/>
            <person name="Ma J."/>
        </authorList>
    </citation>
    <scope>NUCLEOTIDE SEQUENCE [LARGE SCALE GENOMIC DNA]</scope>
    <source>
        <strain evidence="4">CGMCC 4.7198</strain>
    </source>
</reference>
<feature type="region of interest" description="Disordered" evidence="1">
    <location>
        <begin position="148"/>
        <end position="252"/>
    </location>
</feature>
<comment type="caution">
    <text evidence="3">The sequence shown here is derived from an EMBL/GenBank/DDBJ whole genome shotgun (WGS) entry which is preliminary data.</text>
</comment>
<gene>
    <name evidence="3" type="ORF">ACFPYK_20255</name>
</gene>
<dbReference type="EMBL" id="JBHSQL010000024">
    <property type="protein sequence ID" value="MFC6151748.1"/>
    <property type="molecule type" value="Genomic_DNA"/>
</dbReference>
<evidence type="ECO:0000256" key="1">
    <source>
        <dbReference type="SAM" id="MobiDB-lite"/>
    </source>
</evidence>
<keyword evidence="2" id="KW-0472">Membrane</keyword>
<feature type="transmembrane region" description="Helical" evidence="2">
    <location>
        <begin position="262"/>
        <end position="288"/>
    </location>
</feature>
<dbReference type="Proteomes" id="UP001596097">
    <property type="component" value="Unassembled WGS sequence"/>
</dbReference>
<protein>
    <recommendedName>
        <fullName evidence="5">DUF4064 domain-containing protein</fullName>
    </recommendedName>
</protein>
<proteinExistence type="predicted"/>
<feature type="transmembrane region" description="Helical" evidence="2">
    <location>
        <begin position="119"/>
        <end position="135"/>
    </location>
</feature>
<evidence type="ECO:0000313" key="3">
    <source>
        <dbReference type="EMBL" id="MFC6151748.1"/>
    </source>
</evidence>
<keyword evidence="4" id="KW-1185">Reference proteome</keyword>
<feature type="compositionally biased region" description="Low complexity" evidence="1">
    <location>
        <begin position="218"/>
        <end position="236"/>
    </location>
</feature>
<keyword evidence="2" id="KW-0812">Transmembrane</keyword>